<dbReference type="InterPro" id="IPR007845">
    <property type="entry name" value="HemS/ChuX_dom"/>
</dbReference>
<dbReference type="CDD" id="cd16830">
    <property type="entry name" value="HemS-like_N"/>
    <property type="match status" value="1"/>
</dbReference>
<dbReference type="Gene3D" id="3.40.1570.10">
    <property type="entry name" value="HemS/ChuS/ChuX like domains"/>
    <property type="match status" value="2"/>
</dbReference>
<proteinExistence type="predicted"/>
<gene>
    <name evidence="2" type="ORF">AV926_08415</name>
</gene>
<dbReference type="AlphaFoldDB" id="A0A163Z975"/>
<dbReference type="CDD" id="cd16831">
    <property type="entry name" value="HemS-like_C"/>
    <property type="match status" value="1"/>
</dbReference>
<dbReference type="EMBL" id="LQNU01000053">
    <property type="protein sequence ID" value="KZE81300.1"/>
    <property type="molecule type" value="Genomic_DNA"/>
</dbReference>
<evidence type="ECO:0000259" key="1">
    <source>
        <dbReference type="Pfam" id="PF05171"/>
    </source>
</evidence>
<dbReference type="SUPFAM" id="SSF144064">
    <property type="entry name" value="Heme iron utilization protein-like"/>
    <property type="match status" value="1"/>
</dbReference>
<evidence type="ECO:0000313" key="3">
    <source>
        <dbReference type="Proteomes" id="UP000076630"/>
    </source>
</evidence>
<dbReference type="GO" id="GO:0006826">
    <property type="term" value="P:iron ion transport"/>
    <property type="evidence" value="ECO:0007669"/>
    <property type="project" value="InterPro"/>
</dbReference>
<dbReference type="Proteomes" id="UP000076630">
    <property type="component" value="Unassembled WGS sequence"/>
</dbReference>
<accession>A0A163Z975</accession>
<reference evidence="2 3" key="1">
    <citation type="submission" date="2016-01" db="EMBL/GenBank/DDBJ databases">
        <title>Whole genome sequencing of Myroides marinus L41.</title>
        <authorList>
            <person name="Hong K.W."/>
        </authorList>
    </citation>
    <scope>NUCLEOTIDE SEQUENCE [LARGE SCALE GENOMIC DNA]</scope>
    <source>
        <strain evidence="2 3">L41</strain>
    </source>
</reference>
<comment type="caution">
    <text evidence="2">The sequence shown here is derived from an EMBL/GenBank/DDBJ whole genome shotgun (WGS) entry which is preliminary data.</text>
</comment>
<dbReference type="RefSeq" id="WP_038985631.1">
    <property type="nucleotide sequence ID" value="NZ_JACAJW010000005.1"/>
</dbReference>
<name>A0A163Z975_9FLAO</name>
<dbReference type="OrthoDB" id="316630at2"/>
<protein>
    <submittedName>
        <fullName evidence="2">Heme ABC transporter</fullName>
    </submittedName>
</protein>
<feature type="domain" description="Haemin-degrading HemS/ChuX" evidence="1">
    <location>
        <begin position="213"/>
        <end position="344"/>
    </location>
</feature>
<dbReference type="InterPro" id="IPR053733">
    <property type="entry name" value="Heme_Transport_Util_sf"/>
</dbReference>
<sequence length="346" mass="39984">MSTNTQTLKERWEALKATNPHTRIRNAAKELNASEMELLATQIGDTVTRLRPEFKEILSEVESLGKVMALTRNDECVHERKGVYANADFSNPHAGLFVNPDIDLRIFLSHWKKVFAVVEKAGDKDRLSLQFFGIDGEAIHKIYLVPQSNEEAFHALVKKYTSENQAPEETTEPYLHNLDERLDEEIDVESFRNDWRELKDTHNFFSLLKKYNLTRTQALRLAPDEYYAKQISKEAIVSLLEGASESQTPIMVFVGNRGNIQIHTGEVKRVMWHQNWYNVLDPDFNMHLDMDKIAQTWIVRKPTEDGIVTSIEVFNEIGEIIVQFFGKRKPGIPELEEWRELVAKQA</sequence>
<evidence type="ECO:0000313" key="2">
    <source>
        <dbReference type="EMBL" id="KZE81300.1"/>
    </source>
</evidence>
<keyword evidence="3" id="KW-1185">Reference proteome</keyword>
<feature type="domain" description="Haemin-degrading HemS/ChuX" evidence="1">
    <location>
        <begin position="33"/>
        <end position="160"/>
    </location>
</feature>
<organism evidence="2 3">
    <name type="scientific">Myroides marinus</name>
    <dbReference type="NCBI Taxonomy" id="703342"/>
    <lineage>
        <taxon>Bacteria</taxon>
        <taxon>Pseudomonadati</taxon>
        <taxon>Bacteroidota</taxon>
        <taxon>Flavobacteriia</taxon>
        <taxon>Flavobacteriales</taxon>
        <taxon>Flavobacteriaceae</taxon>
        <taxon>Myroides</taxon>
    </lineage>
</organism>
<dbReference type="Pfam" id="PF05171">
    <property type="entry name" value="HemS"/>
    <property type="match status" value="2"/>
</dbReference>